<evidence type="ECO:0000256" key="2">
    <source>
        <dbReference type="ARBA" id="ARBA00023015"/>
    </source>
</evidence>
<feature type="region of interest" description="Disordered" evidence="9">
    <location>
        <begin position="222"/>
        <end position="258"/>
    </location>
</feature>
<keyword evidence="12" id="KW-1185">Reference proteome</keyword>
<dbReference type="FunFam" id="1.10.10.60:FF:000059">
    <property type="entry name" value="TGFB-induced factor homeobox 1"/>
    <property type="match status" value="1"/>
</dbReference>
<dbReference type="SUPFAM" id="SSF46689">
    <property type="entry name" value="Homeodomain-like"/>
    <property type="match status" value="1"/>
</dbReference>
<keyword evidence="6 8" id="KW-0539">Nucleus</keyword>
<dbReference type="CDD" id="cd00086">
    <property type="entry name" value="homeodomain"/>
    <property type="match status" value="1"/>
</dbReference>
<feature type="DNA-binding region" description="Homeobox" evidence="8">
    <location>
        <begin position="114"/>
        <end position="176"/>
    </location>
</feature>
<dbReference type="AlphaFoldDB" id="A0A7M6UV11"/>
<dbReference type="InterPro" id="IPR001356">
    <property type="entry name" value="HD"/>
</dbReference>
<keyword evidence="5" id="KW-0804">Transcription</keyword>
<evidence type="ECO:0000313" key="12">
    <source>
        <dbReference type="Proteomes" id="UP000002358"/>
    </source>
</evidence>
<evidence type="ECO:0000313" key="11">
    <source>
        <dbReference type="EnsemblMetazoa" id="NP_001153690"/>
    </source>
</evidence>
<keyword evidence="4 8" id="KW-0371">Homeobox</keyword>
<accession>A0A7M6UV11</accession>
<dbReference type="GO" id="GO:0005634">
    <property type="term" value="C:nucleus"/>
    <property type="evidence" value="ECO:0007669"/>
    <property type="project" value="UniProtKB-SubCell"/>
</dbReference>
<dbReference type="InterPro" id="IPR050224">
    <property type="entry name" value="TALE_homeobox"/>
</dbReference>
<evidence type="ECO:0000256" key="7">
    <source>
        <dbReference type="ARBA" id="ARBA00038021"/>
    </source>
</evidence>
<keyword evidence="2" id="KW-0805">Transcription regulation</keyword>
<evidence type="ECO:0000259" key="10">
    <source>
        <dbReference type="PROSITE" id="PS50071"/>
    </source>
</evidence>
<dbReference type="SMART" id="SM00389">
    <property type="entry name" value="HOX"/>
    <property type="match status" value="1"/>
</dbReference>
<dbReference type="GO" id="GO:0006355">
    <property type="term" value="P:regulation of DNA-templated transcription"/>
    <property type="evidence" value="ECO:0007669"/>
    <property type="project" value="InterPro"/>
</dbReference>
<name>A0A7M6UV11_NASVI</name>
<evidence type="ECO:0000256" key="1">
    <source>
        <dbReference type="ARBA" id="ARBA00004123"/>
    </source>
</evidence>
<feature type="compositionally biased region" description="Basic and acidic residues" evidence="9">
    <location>
        <begin position="240"/>
        <end position="249"/>
    </location>
</feature>
<dbReference type="EnsemblMetazoa" id="NM_001160218">
    <property type="protein sequence ID" value="NP_001153690"/>
    <property type="gene ID" value="LOC100301564"/>
</dbReference>
<dbReference type="Gene3D" id="1.10.10.60">
    <property type="entry name" value="Homeodomain-like"/>
    <property type="match status" value="1"/>
</dbReference>
<feature type="compositionally biased region" description="Polar residues" evidence="9">
    <location>
        <begin position="222"/>
        <end position="239"/>
    </location>
</feature>
<evidence type="ECO:0000256" key="4">
    <source>
        <dbReference type="ARBA" id="ARBA00023155"/>
    </source>
</evidence>
<evidence type="ECO:0000256" key="9">
    <source>
        <dbReference type="SAM" id="MobiDB-lite"/>
    </source>
</evidence>
<dbReference type="GO" id="GO:0000987">
    <property type="term" value="F:cis-regulatory region sequence-specific DNA binding"/>
    <property type="evidence" value="ECO:0007669"/>
    <property type="project" value="UniProtKB-ARBA"/>
</dbReference>
<dbReference type="RefSeq" id="NP_001153690.1">
    <property type="nucleotide sequence ID" value="NM_001160218.1"/>
</dbReference>
<keyword evidence="3 8" id="KW-0238">DNA-binding</keyword>
<dbReference type="InterPro" id="IPR009057">
    <property type="entry name" value="Homeodomain-like_sf"/>
</dbReference>
<evidence type="ECO:0000256" key="8">
    <source>
        <dbReference type="PROSITE-ProRule" id="PRU00108"/>
    </source>
</evidence>
<organism evidence="11 12">
    <name type="scientific">Nasonia vitripennis</name>
    <name type="common">Parasitic wasp</name>
    <dbReference type="NCBI Taxonomy" id="7425"/>
    <lineage>
        <taxon>Eukaryota</taxon>
        <taxon>Metazoa</taxon>
        <taxon>Ecdysozoa</taxon>
        <taxon>Arthropoda</taxon>
        <taxon>Hexapoda</taxon>
        <taxon>Insecta</taxon>
        <taxon>Pterygota</taxon>
        <taxon>Neoptera</taxon>
        <taxon>Endopterygota</taxon>
        <taxon>Hymenoptera</taxon>
        <taxon>Apocrita</taxon>
        <taxon>Proctotrupomorpha</taxon>
        <taxon>Chalcidoidea</taxon>
        <taxon>Pteromalidae</taxon>
        <taxon>Pteromalinae</taxon>
        <taxon>Nasonia</taxon>
    </lineage>
</organism>
<dbReference type="KEGG" id="nvi:100301564"/>
<dbReference type="PROSITE" id="PS50071">
    <property type="entry name" value="HOMEOBOX_2"/>
    <property type="match status" value="1"/>
</dbReference>
<dbReference type="GO" id="GO:0001654">
    <property type="term" value="P:eye development"/>
    <property type="evidence" value="ECO:0007669"/>
    <property type="project" value="UniProtKB-ARBA"/>
</dbReference>
<proteinExistence type="inferred from homology"/>
<dbReference type="OrthoDB" id="10056939at2759"/>
<feature type="domain" description="Homeobox" evidence="10">
    <location>
        <begin position="112"/>
        <end position="175"/>
    </location>
</feature>
<reference evidence="11" key="1">
    <citation type="submission" date="2021-01" db="UniProtKB">
        <authorList>
            <consortium name="EnsemblMetazoa"/>
        </authorList>
    </citation>
    <scope>IDENTIFICATION</scope>
</reference>
<sequence>MHLKKDIDSAMTVSIRQRICQPDRNPLSQTDDQHFNHQNNDFSTSQIADNVANFQVKFKKFPYTTISHSPPLDCLPLSSSTDDDHSSSDTEHCLSPLQSKTEFSITNNTTINSIRKRRGNLPKHSVKILKRWLYDHRYNAYPSDTEKITLSEEANLTVLQVCNWFINARRRILPEIIRKEGNDPQKYTLSRRNKKIPNAAQQSSELCSQLNETLDSLRSEISSNEEQNHCDYQSKSQTGSERRNHKEDGNSFQKNQNKLNVWPNSTIDQFVNSKIEFISSLKENDLNQLKKSSTYHRNPMNRGSENSSLQVDQNKYLICNKNADVLIETASLTSSAKERNEFECLYLLVEAAVAVQKQEKERSKVVA</sequence>
<evidence type="ECO:0000256" key="5">
    <source>
        <dbReference type="ARBA" id="ARBA00023163"/>
    </source>
</evidence>
<protein>
    <recommendedName>
        <fullName evidence="10">Homeobox domain-containing protein</fullName>
    </recommendedName>
</protein>
<dbReference type="PANTHER" id="PTHR11850">
    <property type="entry name" value="HOMEOBOX PROTEIN TRANSCRIPTION FACTORS"/>
    <property type="match status" value="1"/>
</dbReference>
<dbReference type="Pfam" id="PF05920">
    <property type="entry name" value="Homeobox_KN"/>
    <property type="match status" value="1"/>
</dbReference>
<dbReference type="GO" id="GO:0009887">
    <property type="term" value="P:animal organ morphogenesis"/>
    <property type="evidence" value="ECO:0007669"/>
    <property type="project" value="UniProtKB-ARBA"/>
</dbReference>
<dbReference type="GO" id="GO:0048646">
    <property type="term" value="P:anatomical structure formation involved in morphogenesis"/>
    <property type="evidence" value="ECO:0007669"/>
    <property type="project" value="UniProtKB-ARBA"/>
</dbReference>
<dbReference type="GeneID" id="100301564"/>
<comment type="subcellular location">
    <subcellularLocation>
        <location evidence="1 8">Nucleus</location>
    </subcellularLocation>
</comment>
<comment type="similarity">
    <text evidence="7">Belongs to the TALE/TGIF homeobox family.</text>
</comment>
<dbReference type="Proteomes" id="UP000002358">
    <property type="component" value="Unassembled WGS sequence"/>
</dbReference>
<dbReference type="SMR" id="A0A7M6UV11"/>
<dbReference type="InterPro" id="IPR008422">
    <property type="entry name" value="KN_HD"/>
</dbReference>
<dbReference type="InParanoid" id="A0A7M6UV11"/>
<evidence type="ECO:0000256" key="3">
    <source>
        <dbReference type="ARBA" id="ARBA00023125"/>
    </source>
</evidence>
<evidence type="ECO:0000256" key="6">
    <source>
        <dbReference type="ARBA" id="ARBA00023242"/>
    </source>
</evidence>